<evidence type="ECO:0000313" key="2">
    <source>
        <dbReference type="Proteomes" id="UP001055879"/>
    </source>
</evidence>
<gene>
    <name evidence="1" type="ORF">L6452_33900</name>
</gene>
<name>A0ACB8YHX6_ARCLA</name>
<dbReference type="EMBL" id="CM042058">
    <property type="protein sequence ID" value="KAI3684675.1"/>
    <property type="molecule type" value="Genomic_DNA"/>
</dbReference>
<protein>
    <submittedName>
        <fullName evidence="1">Uncharacterized protein</fullName>
    </submittedName>
</protein>
<dbReference type="Proteomes" id="UP001055879">
    <property type="component" value="Linkage Group LG12"/>
</dbReference>
<keyword evidence="2" id="KW-1185">Reference proteome</keyword>
<organism evidence="1 2">
    <name type="scientific">Arctium lappa</name>
    <name type="common">Greater burdock</name>
    <name type="synonym">Lappa major</name>
    <dbReference type="NCBI Taxonomy" id="4217"/>
    <lineage>
        <taxon>Eukaryota</taxon>
        <taxon>Viridiplantae</taxon>
        <taxon>Streptophyta</taxon>
        <taxon>Embryophyta</taxon>
        <taxon>Tracheophyta</taxon>
        <taxon>Spermatophyta</taxon>
        <taxon>Magnoliopsida</taxon>
        <taxon>eudicotyledons</taxon>
        <taxon>Gunneridae</taxon>
        <taxon>Pentapetalae</taxon>
        <taxon>asterids</taxon>
        <taxon>campanulids</taxon>
        <taxon>Asterales</taxon>
        <taxon>Asteraceae</taxon>
        <taxon>Carduoideae</taxon>
        <taxon>Cardueae</taxon>
        <taxon>Arctiinae</taxon>
        <taxon>Arctium</taxon>
    </lineage>
</organism>
<comment type="caution">
    <text evidence="1">The sequence shown here is derived from an EMBL/GenBank/DDBJ whole genome shotgun (WGS) entry which is preliminary data.</text>
</comment>
<sequence>MPVVEAAVSGSRRQRVWFHLDKIQKRRFLLLVPSSSSIISVYCSKVIHIPVRPSQIDNRQLIRGDLHRLQKELLWLLWFQLGFGSSSHEELNLSFVQIRINDGEVFGTYKSNDWIFCKQISKDVVKGVSYLEQSKERRA</sequence>
<evidence type="ECO:0000313" key="1">
    <source>
        <dbReference type="EMBL" id="KAI3684675.1"/>
    </source>
</evidence>
<reference evidence="2" key="1">
    <citation type="journal article" date="2022" name="Mol. Ecol. Resour.">
        <title>The genomes of chicory, endive, great burdock and yacon provide insights into Asteraceae palaeo-polyploidization history and plant inulin production.</title>
        <authorList>
            <person name="Fan W."/>
            <person name="Wang S."/>
            <person name="Wang H."/>
            <person name="Wang A."/>
            <person name="Jiang F."/>
            <person name="Liu H."/>
            <person name="Zhao H."/>
            <person name="Xu D."/>
            <person name="Zhang Y."/>
        </authorList>
    </citation>
    <scope>NUCLEOTIDE SEQUENCE [LARGE SCALE GENOMIC DNA]</scope>
    <source>
        <strain evidence="2">cv. Niubang</strain>
    </source>
</reference>
<accession>A0ACB8YHX6</accession>
<proteinExistence type="predicted"/>
<reference evidence="1 2" key="2">
    <citation type="journal article" date="2022" name="Mol. Ecol. Resour.">
        <title>The genomes of chicory, endive, great burdock and yacon provide insights into Asteraceae paleo-polyploidization history and plant inulin production.</title>
        <authorList>
            <person name="Fan W."/>
            <person name="Wang S."/>
            <person name="Wang H."/>
            <person name="Wang A."/>
            <person name="Jiang F."/>
            <person name="Liu H."/>
            <person name="Zhao H."/>
            <person name="Xu D."/>
            <person name="Zhang Y."/>
        </authorList>
    </citation>
    <scope>NUCLEOTIDE SEQUENCE [LARGE SCALE GENOMIC DNA]</scope>
    <source>
        <strain evidence="2">cv. Niubang</strain>
    </source>
</reference>